<dbReference type="GO" id="GO:0004112">
    <property type="term" value="F:cyclic-nucleotide phosphodiesterase activity"/>
    <property type="evidence" value="ECO:0007669"/>
    <property type="project" value="InterPro"/>
</dbReference>
<dbReference type="Proteomes" id="UP000315914">
    <property type="component" value="Unassembled WGS sequence"/>
</dbReference>
<dbReference type="InterPro" id="IPR026575">
    <property type="entry name" value="GpdQ/CpdA-like"/>
</dbReference>
<evidence type="ECO:0000313" key="3">
    <source>
        <dbReference type="Proteomes" id="UP000315914"/>
    </source>
</evidence>
<proteinExistence type="predicted"/>
<gene>
    <name evidence="2" type="ORF">FBZ95_101595</name>
</gene>
<evidence type="ECO:0000259" key="1">
    <source>
        <dbReference type="Pfam" id="PF00149"/>
    </source>
</evidence>
<name>A0A560KM01_9BRAD</name>
<protein>
    <submittedName>
        <fullName evidence="2">Diethylphosphate phosphodiesterase</fullName>
    </submittedName>
</protein>
<dbReference type="AlphaFoldDB" id="A0A560KM01"/>
<dbReference type="InterPro" id="IPR050535">
    <property type="entry name" value="DNA_Repair-Maintenance_Comp"/>
</dbReference>
<dbReference type="PANTHER" id="PTHR30337">
    <property type="entry name" value="COMPONENT OF ATP-DEPENDENT DSDNA EXONUCLEASE"/>
    <property type="match status" value="1"/>
</dbReference>
<dbReference type="SUPFAM" id="SSF56300">
    <property type="entry name" value="Metallo-dependent phosphatases"/>
    <property type="match status" value="1"/>
</dbReference>
<dbReference type="CDD" id="cd07402">
    <property type="entry name" value="MPP_GpdQ"/>
    <property type="match status" value="1"/>
</dbReference>
<keyword evidence="3" id="KW-1185">Reference proteome</keyword>
<dbReference type="InterPro" id="IPR004843">
    <property type="entry name" value="Calcineurin-like_PHP"/>
</dbReference>
<accession>A0A560KM01</accession>
<dbReference type="Pfam" id="PF00149">
    <property type="entry name" value="Metallophos"/>
    <property type="match status" value="1"/>
</dbReference>
<dbReference type="InterPro" id="IPR029052">
    <property type="entry name" value="Metallo-depent_PP-like"/>
</dbReference>
<dbReference type="PANTHER" id="PTHR30337:SF8">
    <property type="entry name" value="BLL4141 PROTEIN"/>
    <property type="match status" value="1"/>
</dbReference>
<evidence type="ECO:0000313" key="2">
    <source>
        <dbReference type="EMBL" id="TWB84152.1"/>
    </source>
</evidence>
<dbReference type="EMBL" id="VITW01000001">
    <property type="protein sequence ID" value="TWB84152.1"/>
    <property type="molecule type" value="Genomic_DNA"/>
</dbReference>
<sequence>MLKTVPTKPAMPFKFIHITDTHLANPGLKLYGLDPRARLDAAIADINKHQSDAAFAVVTGDLTHWGEAQSYANFADAMAALKIPYIAMVGNHDKRVACLDGLRAAPRDANGFVQGTRTTEHGLFVFLDTLDETSNAGEMCEKRLGWLASTLAAAPADEQFVVFMHHPPFPVGVHAMDEIALKQSAEFAEVIAPYRSRIRHLFFGHVHRPIFGSYGKIPFSTLRGTNHQVWFELDAAATEHLASHEPPAYGVVLIDQENLVVHSHDFLDTSLRFPFEPPAGVNGRDYALNFRAP</sequence>
<reference evidence="2 3" key="1">
    <citation type="submission" date="2019-06" db="EMBL/GenBank/DDBJ databases">
        <title>Genomic Encyclopedia of Type Strains, Phase IV (KMG-V): Genome sequencing to study the core and pangenomes of soil and plant-associated prokaryotes.</title>
        <authorList>
            <person name="Whitman W."/>
        </authorList>
    </citation>
    <scope>NUCLEOTIDE SEQUENCE [LARGE SCALE GENOMIC DNA]</scope>
    <source>
        <strain evidence="2 3">BR 10556</strain>
    </source>
</reference>
<feature type="domain" description="Calcineurin-like phosphoesterase" evidence="1">
    <location>
        <begin position="13"/>
        <end position="209"/>
    </location>
</feature>
<dbReference type="Gene3D" id="3.60.21.10">
    <property type="match status" value="1"/>
</dbReference>
<organism evidence="2 3">
    <name type="scientific">Bradyrhizobium sacchari</name>
    <dbReference type="NCBI Taxonomy" id="1399419"/>
    <lineage>
        <taxon>Bacteria</taxon>
        <taxon>Pseudomonadati</taxon>
        <taxon>Pseudomonadota</taxon>
        <taxon>Alphaproteobacteria</taxon>
        <taxon>Hyphomicrobiales</taxon>
        <taxon>Nitrobacteraceae</taxon>
        <taxon>Bradyrhizobium</taxon>
    </lineage>
</organism>
<dbReference type="STRING" id="1399419.A5906_02680"/>
<comment type="caution">
    <text evidence="2">The sequence shown here is derived from an EMBL/GenBank/DDBJ whole genome shotgun (WGS) entry which is preliminary data.</text>
</comment>